<evidence type="ECO:0000313" key="4">
    <source>
        <dbReference type="EMBL" id="SDE81940.1"/>
    </source>
</evidence>
<dbReference type="STRING" id="591205.SAMN05421538_11216"/>
<name>A0A1G7G1H1_9RHOB</name>
<dbReference type="InterPro" id="IPR021760">
    <property type="entry name" value="RepC_C"/>
</dbReference>
<reference evidence="4 5" key="1">
    <citation type="submission" date="2016-10" db="EMBL/GenBank/DDBJ databases">
        <authorList>
            <person name="de Groot N.N."/>
        </authorList>
    </citation>
    <scope>NUCLEOTIDE SEQUENCE [LARGE SCALE GENOMIC DNA]</scope>
    <source>
        <strain evidence="4 5">DSM 22220</strain>
    </source>
</reference>
<evidence type="ECO:0000259" key="3">
    <source>
        <dbReference type="Pfam" id="PF11800"/>
    </source>
</evidence>
<organism evidence="4 5">
    <name type="scientific">Paracoccus isoporae</name>
    <dbReference type="NCBI Taxonomy" id="591205"/>
    <lineage>
        <taxon>Bacteria</taxon>
        <taxon>Pseudomonadati</taxon>
        <taxon>Pseudomonadota</taxon>
        <taxon>Alphaproteobacteria</taxon>
        <taxon>Rhodobacterales</taxon>
        <taxon>Paracoccaceae</taxon>
        <taxon>Paracoccus</taxon>
    </lineage>
</organism>
<protein>
    <submittedName>
        <fullName evidence="4">Replication protein C C-terminal region</fullName>
    </submittedName>
</protein>
<dbReference type="EMBL" id="FNAH01000012">
    <property type="protein sequence ID" value="SDE81940.1"/>
    <property type="molecule type" value="Genomic_DNA"/>
</dbReference>
<keyword evidence="5" id="KW-1185">Reference proteome</keyword>
<sequence>MITTSVAIERHQSPECAGPRLCRDHLISLVERVAPMLGLTHGATHIFRIMASLTRPRDWTTAGGDPCCYAAQVELARVAGISTATLRRHEAGLVAAGLVGKRVAANGSRSGRHGCGIFFGPTIRRAAEFQSRLDDLEALRHQHASLRGLRSIHKRHLNGAIAAMAAVGHPSASHYAQVIDEWPDAGQLHRMDISELAAHVEAADNSSREAVRIVENIENSSVRPLNYERPYIQDTTQEKSLSCSVTHMRMDAGLPAQDSLDSDASDDAPQCREKNDVGGAVACKSDFLARLGPQRLYELAGDGFQMYLDARSDREQLTFHDFVVAAHHVMRDRGINHSAWIEAMELMSEDEAMVCVLIIDAKCSDPAIRIASPGGYMRAMVRARSSDNLNLVGSLIGLSERRRDMTTA</sequence>
<proteinExistence type="predicted"/>
<dbReference type="OrthoDB" id="7488837at2"/>
<evidence type="ECO:0000259" key="2">
    <source>
        <dbReference type="Pfam" id="PF03428"/>
    </source>
</evidence>
<dbReference type="Proteomes" id="UP000199344">
    <property type="component" value="Unassembled WGS sequence"/>
</dbReference>
<dbReference type="InterPro" id="IPR005090">
    <property type="entry name" value="RepC_N"/>
</dbReference>
<dbReference type="Pfam" id="PF03428">
    <property type="entry name" value="RP-C"/>
    <property type="match status" value="1"/>
</dbReference>
<evidence type="ECO:0000256" key="1">
    <source>
        <dbReference type="SAM" id="MobiDB-lite"/>
    </source>
</evidence>
<accession>A0A1G7G1H1</accession>
<feature type="domain" description="Plasmid replication protein C C-terminal" evidence="3">
    <location>
        <begin position="316"/>
        <end position="398"/>
    </location>
</feature>
<feature type="domain" description="Plasmid replication protein C N-terminal" evidence="2">
    <location>
        <begin position="19"/>
        <end position="164"/>
    </location>
</feature>
<dbReference type="Pfam" id="PF11800">
    <property type="entry name" value="RP-C_C"/>
    <property type="match status" value="1"/>
</dbReference>
<dbReference type="AlphaFoldDB" id="A0A1G7G1H1"/>
<dbReference type="RefSeq" id="WP_090525125.1">
    <property type="nucleotide sequence ID" value="NZ_FNAH01000012.1"/>
</dbReference>
<feature type="region of interest" description="Disordered" evidence="1">
    <location>
        <begin position="255"/>
        <end position="274"/>
    </location>
</feature>
<gene>
    <name evidence="4" type="ORF">SAMN05421538_11216</name>
</gene>
<evidence type="ECO:0000313" key="5">
    <source>
        <dbReference type="Proteomes" id="UP000199344"/>
    </source>
</evidence>